<dbReference type="OrthoDB" id="689245at2759"/>
<dbReference type="GeneID" id="105049639"/>
<dbReference type="PANTHER" id="PTHR24121">
    <property type="entry name" value="NO MECHANORECEPTOR POTENTIAL C, ISOFORM D-RELATED"/>
    <property type="match status" value="1"/>
</dbReference>
<accession>A0A6I9RSG9</accession>
<name>A0A6I9RSG9_ELAGV</name>
<dbReference type="Gene3D" id="1.25.40.20">
    <property type="entry name" value="Ankyrin repeat-containing domain"/>
    <property type="match status" value="1"/>
</dbReference>
<dbReference type="AlphaFoldDB" id="A0A6I9RSG9"/>
<dbReference type="InterPro" id="IPR036770">
    <property type="entry name" value="Ankyrin_rpt-contain_sf"/>
</dbReference>
<dbReference type="Proteomes" id="UP000504607">
    <property type="component" value="Chromosome 8"/>
</dbReference>
<dbReference type="InterPro" id="IPR002110">
    <property type="entry name" value="Ankyrin_rpt"/>
</dbReference>
<dbReference type="SUPFAM" id="SSF48403">
    <property type="entry name" value="Ankyrin repeat"/>
    <property type="match status" value="1"/>
</dbReference>
<evidence type="ECO:0000313" key="1">
    <source>
        <dbReference type="Proteomes" id="UP000504607"/>
    </source>
</evidence>
<dbReference type="PANTHER" id="PTHR24121:SF21">
    <property type="entry name" value="ANKYRIN REPEAT FAMILY PROTEIN"/>
    <property type="match status" value="1"/>
</dbReference>
<dbReference type="RefSeq" id="XP_010927658.1">
    <property type="nucleotide sequence ID" value="XM_010929356.3"/>
</dbReference>
<evidence type="ECO:0000313" key="2">
    <source>
        <dbReference type="RefSeq" id="XP_010927658.1"/>
    </source>
</evidence>
<dbReference type="Pfam" id="PF12796">
    <property type="entry name" value="Ank_2"/>
    <property type="match status" value="2"/>
</dbReference>
<protein>
    <submittedName>
        <fullName evidence="2">Receptor-interacting serine/threonine-protein kinase 4-like</fullName>
    </submittedName>
</protein>
<proteinExistence type="predicted"/>
<reference evidence="2" key="1">
    <citation type="submission" date="2025-08" db="UniProtKB">
        <authorList>
            <consortium name="RefSeq"/>
        </authorList>
    </citation>
    <scope>IDENTIFICATION</scope>
</reference>
<dbReference type="InParanoid" id="A0A6I9RSG9"/>
<dbReference type="KEGG" id="egu:105049639"/>
<sequence>MTNLEVLCSKAQPYHIAMDPKLLEAAISGDERSLDELLQQYFSPTASREEIAITIPEDVETQKVTSCLLGVTPDGNTALHIVASQGHLELAKKICRRERSLLEASNMMLDTPLHHAARAGHDKIVSLIIQLAKEGWIEARRVLRATNMDKANALHEATKYNHASMATTLIEEDAELASMLNDAGMSPLYLAIVTGSLNVAKTLLQSSSWEKASLVSYAGPNKKTVLHAAVLLSPGN</sequence>
<dbReference type="SMART" id="SM00248">
    <property type="entry name" value="ANK"/>
    <property type="match status" value="4"/>
</dbReference>
<keyword evidence="1" id="KW-1185">Reference proteome</keyword>
<gene>
    <name evidence="2" type="primary">LOC105049639</name>
</gene>
<organism evidence="1 2">
    <name type="scientific">Elaeis guineensis var. tenera</name>
    <name type="common">Oil palm</name>
    <dbReference type="NCBI Taxonomy" id="51953"/>
    <lineage>
        <taxon>Eukaryota</taxon>
        <taxon>Viridiplantae</taxon>
        <taxon>Streptophyta</taxon>
        <taxon>Embryophyta</taxon>
        <taxon>Tracheophyta</taxon>
        <taxon>Spermatophyta</taxon>
        <taxon>Magnoliopsida</taxon>
        <taxon>Liliopsida</taxon>
        <taxon>Arecaceae</taxon>
        <taxon>Arecoideae</taxon>
        <taxon>Cocoseae</taxon>
        <taxon>Elaeidinae</taxon>
        <taxon>Elaeis</taxon>
    </lineage>
</organism>